<dbReference type="AlphaFoldDB" id="R7UVT8"/>
<proteinExistence type="predicted"/>
<evidence type="ECO:0000313" key="4">
    <source>
        <dbReference type="EMBL" id="ELU10723.1"/>
    </source>
</evidence>
<feature type="repeat" description="ANK" evidence="3">
    <location>
        <begin position="31"/>
        <end position="63"/>
    </location>
</feature>
<dbReference type="PANTHER" id="PTHR24173:SF74">
    <property type="entry name" value="ANKYRIN REPEAT DOMAIN-CONTAINING PROTEIN 16"/>
    <property type="match status" value="1"/>
</dbReference>
<dbReference type="EMBL" id="AMQN01040946">
    <property type="status" value="NOT_ANNOTATED_CDS"/>
    <property type="molecule type" value="Genomic_DNA"/>
</dbReference>
<dbReference type="Pfam" id="PF12796">
    <property type="entry name" value="Ank_2"/>
    <property type="match status" value="1"/>
</dbReference>
<name>R7UVT8_CAPTE</name>
<feature type="non-terminal residue" evidence="4">
    <location>
        <position position="112"/>
    </location>
</feature>
<dbReference type="PANTHER" id="PTHR24173">
    <property type="entry name" value="ANKYRIN REPEAT CONTAINING"/>
    <property type="match status" value="1"/>
</dbReference>
<dbReference type="SMART" id="SM00248">
    <property type="entry name" value="ANK"/>
    <property type="match status" value="2"/>
</dbReference>
<dbReference type="STRING" id="283909.R7UVT8"/>
<keyword evidence="2 3" id="KW-0040">ANK repeat</keyword>
<evidence type="ECO:0000256" key="1">
    <source>
        <dbReference type="ARBA" id="ARBA00022737"/>
    </source>
</evidence>
<evidence type="ECO:0000256" key="3">
    <source>
        <dbReference type="PROSITE-ProRule" id="PRU00023"/>
    </source>
</evidence>
<reference evidence="5" key="3">
    <citation type="submission" date="2015-06" db="UniProtKB">
        <authorList>
            <consortium name="EnsemblMetazoa"/>
        </authorList>
    </citation>
    <scope>IDENTIFICATION</scope>
</reference>
<dbReference type="InterPro" id="IPR002110">
    <property type="entry name" value="Ankyrin_rpt"/>
</dbReference>
<protein>
    <submittedName>
        <fullName evidence="4 5">Uncharacterized protein</fullName>
    </submittedName>
</protein>
<feature type="repeat" description="ANK" evidence="3">
    <location>
        <begin position="71"/>
        <end position="103"/>
    </location>
</feature>
<evidence type="ECO:0000313" key="5">
    <source>
        <dbReference type="EnsemblMetazoa" id="CapteP146436"/>
    </source>
</evidence>
<organism evidence="4">
    <name type="scientific">Capitella teleta</name>
    <name type="common">Polychaete worm</name>
    <dbReference type="NCBI Taxonomy" id="283909"/>
    <lineage>
        <taxon>Eukaryota</taxon>
        <taxon>Metazoa</taxon>
        <taxon>Spiralia</taxon>
        <taxon>Lophotrochozoa</taxon>
        <taxon>Annelida</taxon>
        <taxon>Polychaeta</taxon>
        <taxon>Sedentaria</taxon>
        <taxon>Scolecida</taxon>
        <taxon>Capitellidae</taxon>
        <taxon>Capitella</taxon>
    </lineage>
</organism>
<evidence type="ECO:0000313" key="6">
    <source>
        <dbReference type="Proteomes" id="UP000014760"/>
    </source>
</evidence>
<keyword evidence="6" id="KW-1185">Reference proteome</keyword>
<dbReference type="EnsemblMetazoa" id="CapteT146436">
    <property type="protein sequence ID" value="CapteP146436"/>
    <property type="gene ID" value="CapteG146436"/>
</dbReference>
<dbReference type="Proteomes" id="UP000014760">
    <property type="component" value="Unassembled WGS sequence"/>
</dbReference>
<reference evidence="4 6" key="2">
    <citation type="journal article" date="2013" name="Nature">
        <title>Insights into bilaterian evolution from three spiralian genomes.</title>
        <authorList>
            <person name="Simakov O."/>
            <person name="Marletaz F."/>
            <person name="Cho S.J."/>
            <person name="Edsinger-Gonzales E."/>
            <person name="Havlak P."/>
            <person name="Hellsten U."/>
            <person name="Kuo D.H."/>
            <person name="Larsson T."/>
            <person name="Lv J."/>
            <person name="Arendt D."/>
            <person name="Savage R."/>
            <person name="Osoegawa K."/>
            <person name="de Jong P."/>
            <person name="Grimwood J."/>
            <person name="Chapman J.A."/>
            <person name="Shapiro H."/>
            <person name="Aerts A."/>
            <person name="Otillar R.P."/>
            <person name="Terry A.Y."/>
            <person name="Boore J.L."/>
            <person name="Grigoriev I.V."/>
            <person name="Lindberg D.R."/>
            <person name="Seaver E.C."/>
            <person name="Weisblat D.A."/>
            <person name="Putnam N.H."/>
            <person name="Rokhsar D.S."/>
        </authorList>
    </citation>
    <scope>NUCLEOTIDE SEQUENCE</scope>
    <source>
        <strain evidence="4 6">I ESC-2004</strain>
    </source>
</reference>
<dbReference type="HOGENOM" id="CLU_000134_18_9_1"/>
<keyword evidence="1" id="KW-0677">Repeat</keyword>
<dbReference type="Gene3D" id="1.25.40.20">
    <property type="entry name" value="Ankyrin repeat-containing domain"/>
    <property type="match status" value="2"/>
</dbReference>
<reference evidence="6" key="1">
    <citation type="submission" date="2012-12" db="EMBL/GenBank/DDBJ databases">
        <authorList>
            <person name="Hellsten U."/>
            <person name="Grimwood J."/>
            <person name="Chapman J.A."/>
            <person name="Shapiro H."/>
            <person name="Aerts A."/>
            <person name="Otillar R.P."/>
            <person name="Terry A.Y."/>
            <person name="Boore J.L."/>
            <person name="Simakov O."/>
            <person name="Marletaz F."/>
            <person name="Cho S.-J."/>
            <person name="Edsinger-Gonzales E."/>
            <person name="Havlak P."/>
            <person name="Kuo D.-H."/>
            <person name="Larsson T."/>
            <person name="Lv J."/>
            <person name="Arendt D."/>
            <person name="Savage R."/>
            <person name="Osoegawa K."/>
            <person name="de Jong P."/>
            <person name="Lindberg D.R."/>
            <person name="Seaver E.C."/>
            <person name="Weisblat D.A."/>
            <person name="Putnam N.H."/>
            <person name="Grigoriev I.V."/>
            <person name="Rokhsar D.S."/>
        </authorList>
    </citation>
    <scope>NUCLEOTIDE SEQUENCE</scope>
    <source>
        <strain evidence="6">I ESC-2004</strain>
    </source>
</reference>
<dbReference type="OrthoDB" id="7464126at2759"/>
<dbReference type="Pfam" id="PF13857">
    <property type="entry name" value="Ank_5"/>
    <property type="match status" value="1"/>
</dbReference>
<gene>
    <name evidence="4" type="ORF">CAPTEDRAFT_146436</name>
</gene>
<dbReference type="InterPro" id="IPR036770">
    <property type="entry name" value="Ankyrin_rpt-contain_sf"/>
</dbReference>
<dbReference type="SUPFAM" id="SSF48403">
    <property type="entry name" value="Ankyrin repeat"/>
    <property type="match status" value="1"/>
</dbReference>
<evidence type="ECO:0000256" key="2">
    <source>
        <dbReference type="ARBA" id="ARBA00023043"/>
    </source>
</evidence>
<dbReference type="PROSITE" id="PS50297">
    <property type="entry name" value="ANK_REP_REGION"/>
    <property type="match status" value="1"/>
</dbReference>
<dbReference type="EMBL" id="KB297265">
    <property type="protein sequence ID" value="ELU10723.1"/>
    <property type="molecule type" value="Genomic_DNA"/>
</dbReference>
<dbReference type="PROSITE" id="PS50088">
    <property type="entry name" value="ANK_REPEAT"/>
    <property type="match status" value="2"/>
</dbReference>
<accession>R7UVT8</accession>
<sequence length="112" mass="12570">MACQCYSDDTYRLVVQHLLNYGAEVNRGDVAQRTPLIVASELGHLELVRMLLYYGADINMPELDELCDPYRGNNPLMQACREHHLNVVNELLSRNCDILATNKAGNSALHIA</sequence>